<comment type="caution">
    <text evidence="2">The sequence shown here is derived from an EMBL/GenBank/DDBJ whole genome shotgun (WGS) entry which is preliminary data.</text>
</comment>
<feature type="compositionally biased region" description="Basic residues" evidence="1">
    <location>
        <begin position="8"/>
        <end position="26"/>
    </location>
</feature>
<dbReference type="EMBL" id="JAWWNJ010000006">
    <property type="protein sequence ID" value="KAK7054182.1"/>
    <property type="molecule type" value="Genomic_DNA"/>
</dbReference>
<evidence type="ECO:0008006" key="4">
    <source>
        <dbReference type="Google" id="ProtNLM"/>
    </source>
</evidence>
<evidence type="ECO:0000313" key="2">
    <source>
        <dbReference type="EMBL" id="KAK7054182.1"/>
    </source>
</evidence>
<proteinExistence type="predicted"/>
<sequence length="528" mass="58063">MMGSKNNQAKKQKKSERNSGQRKQKKSAVEEEPPQSPSVPRPRPRRIVLIGPASPTARVPANTAEEQQVAEALASMAAGKAARAQPEEQDDENKSTDSLELTPPPVYVPKPKKRSQRPQEDDPRSDTSSGNEDEAGDNTSNSDSDELPVSSPAKEARTRRVKPFDITFEVPYKNATRDFEVTSTTSFPNFLTLVADKMETRKSLLTDIAYTISFWPKTPKPTPKRLEDERDWGKLIRSIEEHISTCQKKNRGKGVVKSFSVRITDAPGEQTKQAGKKGKKAAKDVDEPGSEGGPALKEHVFLRGLEEKWACSEHGGKPCWPMNNGEHYHLTDIDLAKWAYLISQHKAIDTIIPDELKVTDAAPRQRLAKKALATSSTNDSEPPKWIRDFAPLMGMAFGMARANPVLETPQPSAQMPVAATGSSRQSALFADPPSSGTKRAASETAPSMSEWLLSLDMDSGRGRHNSNFYGYYDTFADNGILDLTDMEDLQSGDIVNMLGCVVGTANRLVKYAKADLSSLLSKSKRARI</sequence>
<evidence type="ECO:0000256" key="1">
    <source>
        <dbReference type="SAM" id="MobiDB-lite"/>
    </source>
</evidence>
<reference evidence="2 3" key="1">
    <citation type="journal article" date="2024" name="J Genomics">
        <title>Draft genome sequencing and assembly of Favolaschia claudopus CIRM-BRFM 2984 isolated from oak limbs.</title>
        <authorList>
            <person name="Navarro D."/>
            <person name="Drula E."/>
            <person name="Chaduli D."/>
            <person name="Cazenave R."/>
            <person name="Ahrendt S."/>
            <person name="Wang J."/>
            <person name="Lipzen A."/>
            <person name="Daum C."/>
            <person name="Barry K."/>
            <person name="Grigoriev I.V."/>
            <person name="Favel A."/>
            <person name="Rosso M.N."/>
            <person name="Martin F."/>
        </authorList>
    </citation>
    <scope>NUCLEOTIDE SEQUENCE [LARGE SCALE GENOMIC DNA]</scope>
    <source>
        <strain evidence="2 3">CIRM-BRFM 2984</strain>
    </source>
</reference>
<dbReference type="Proteomes" id="UP001362999">
    <property type="component" value="Unassembled WGS sequence"/>
</dbReference>
<name>A0AAW0DRH8_9AGAR</name>
<feature type="region of interest" description="Disordered" evidence="1">
    <location>
        <begin position="266"/>
        <end position="296"/>
    </location>
</feature>
<feature type="region of interest" description="Disordered" evidence="1">
    <location>
        <begin position="408"/>
        <end position="443"/>
    </location>
</feature>
<feature type="region of interest" description="Disordered" evidence="1">
    <location>
        <begin position="1"/>
        <end position="158"/>
    </location>
</feature>
<dbReference type="AlphaFoldDB" id="A0AAW0DRH8"/>
<protein>
    <recommendedName>
        <fullName evidence="4">SAM domain-containing protein</fullName>
    </recommendedName>
</protein>
<evidence type="ECO:0000313" key="3">
    <source>
        <dbReference type="Proteomes" id="UP001362999"/>
    </source>
</evidence>
<accession>A0AAW0DRH8</accession>
<gene>
    <name evidence="2" type="ORF">R3P38DRAFT_2762020</name>
</gene>
<keyword evidence="3" id="KW-1185">Reference proteome</keyword>
<organism evidence="2 3">
    <name type="scientific">Favolaschia claudopus</name>
    <dbReference type="NCBI Taxonomy" id="2862362"/>
    <lineage>
        <taxon>Eukaryota</taxon>
        <taxon>Fungi</taxon>
        <taxon>Dikarya</taxon>
        <taxon>Basidiomycota</taxon>
        <taxon>Agaricomycotina</taxon>
        <taxon>Agaricomycetes</taxon>
        <taxon>Agaricomycetidae</taxon>
        <taxon>Agaricales</taxon>
        <taxon>Marasmiineae</taxon>
        <taxon>Mycenaceae</taxon>
        <taxon>Favolaschia</taxon>
    </lineage>
</organism>